<dbReference type="Gene3D" id="3.90.1150.10">
    <property type="entry name" value="Aspartate Aminotransferase, domain 1"/>
    <property type="match status" value="1"/>
</dbReference>
<comment type="catalytic activity">
    <reaction evidence="8 10">
        <text>(sulfur carrier)-H + L-cysteine = (sulfur carrier)-SH + L-alanine</text>
        <dbReference type="Rhea" id="RHEA:43892"/>
        <dbReference type="Rhea" id="RHEA-COMP:14737"/>
        <dbReference type="Rhea" id="RHEA-COMP:14739"/>
        <dbReference type="ChEBI" id="CHEBI:29917"/>
        <dbReference type="ChEBI" id="CHEBI:35235"/>
        <dbReference type="ChEBI" id="CHEBI:57972"/>
        <dbReference type="ChEBI" id="CHEBI:64428"/>
        <dbReference type="EC" id="2.8.1.7"/>
    </reaction>
</comment>
<dbReference type="InterPro" id="IPR000192">
    <property type="entry name" value="Aminotrans_V_dom"/>
</dbReference>
<evidence type="ECO:0000256" key="9">
    <source>
        <dbReference type="RuleBase" id="RU004504"/>
    </source>
</evidence>
<evidence type="ECO:0000313" key="13">
    <source>
        <dbReference type="Proteomes" id="UP000235828"/>
    </source>
</evidence>
<keyword evidence="7 12" id="KW-0456">Lyase</keyword>
<evidence type="ECO:0000256" key="5">
    <source>
        <dbReference type="ARBA" id="ARBA00022679"/>
    </source>
</evidence>
<evidence type="ECO:0000256" key="1">
    <source>
        <dbReference type="ARBA" id="ARBA00001933"/>
    </source>
</evidence>
<keyword evidence="5 10" id="KW-0808">Transferase</keyword>
<dbReference type="RefSeq" id="WP_102522420.1">
    <property type="nucleotide sequence ID" value="NZ_LT960611.1"/>
</dbReference>
<dbReference type="InterPro" id="IPR015422">
    <property type="entry name" value="PyrdxlP-dep_Trfase_small"/>
</dbReference>
<dbReference type="InterPro" id="IPR010970">
    <property type="entry name" value="Cys_dSase_SufS"/>
</dbReference>
<evidence type="ECO:0000256" key="6">
    <source>
        <dbReference type="ARBA" id="ARBA00022898"/>
    </source>
</evidence>
<dbReference type="PANTHER" id="PTHR43586">
    <property type="entry name" value="CYSTEINE DESULFURASE"/>
    <property type="match status" value="1"/>
</dbReference>
<dbReference type="InterPro" id="IPR020578">
    <property type="entry name" value="Aminotrans_V_PyrdxlP_BS"/>
</dbReference>
<dbReference type="EMBL" id="LT960611">
    <property type="protein sequence ID" value="SON49812.1"/>
    <property type="molecule type" value="Genomic_DNA"/>
</dbReference>
<feature type="domain" description="Aminotransferase class V" evidence="11">
    <location>
        <begin position="29"/>
        <end position="404"/>
    </location>
</feature>
<dbReference type="GO" id="GO:0030170">
    <property type="term" value="F:pyridoxal phosphate binding"/>
    <property type="evidence" value="ECO:0007669"/>
    <property type="project" value="UniProtKB-UniRule"/>
</dbReference>
<evidence type="ECO:0000256" key="4">
    <source>
        <dbReference type="ARBA" id="ARBA00022490"/>
    </source>
</evidence>
<dbReference type="EC" id="2.8.1.7" evidence="3 10"/>
<dbReference type="SUPFAM" id="SSF53383">
    <property type="entry name" value="PLP-dependent transferases"/>
    <property type="match status" value="1"/>
</dbReference>
<dbReference type="NCBIfam" id="TIGR01979">
    <property type="entry name" value="sufS"/>
    <property type="match status" value="1"/>
</dbReference>
<dbReference type="AlphaFoldDB" id="A0A2N8ZD39"/>
<dbReference type="InterPro" id="IPR015424">
    <property type="entry name" value="PyrdxlP-dep_Trfase"/>
</dbReference>
<comment type="cofactor">
    <cofactor evidence="1 9">
        <name>pyridoxal 5'-phosphate</name>
        <dbReference type="ChEBI" id="CHEBI:597326"/>
    </cofactor>
</comment>
<keyword evidence="13" id="KW-1185">Reference proteome</keyword>
<dbReference type="PANTHER" id="PTHR43586:SF25">
    <property type="entry name" value="CYSTEINE DESULFURASE"/>
    <property type="match status" value="1"/>
</dbReference>
<evidence type="ECO:0000256" key="8">
    <source>
        <dbReference type="ARBA" id="ARBA00050776"/>
    </source>
</evidence>
<dbReference type="KEGG" id="vta:A1833"/>
<dbReference type="Pfam" id="PF00266">
    <property type="entry name" value="Aminotran_5"/>
    <property type="match status" value="1"/>
</dbReference>
<dbReference type="GO" id="GO:0006534">
    <property type="term" value="P:cysteine metabolic process"/>
    <property type="evidence" value="ECO:0007669"/>
    <property type="project" value="UniProtKB-UniRule"/>
</dbReference>
<comment type="similarity">
    <text evidence="2 10">Belongs to the class-V pyridoxal-phosphate-dependent aminotransferase family. Csd subfamily.</text>
</comment>
<name>A0A2N8ZD39_9VIBR</name>
<dbReference type="PROSITE" id="PS00595">
    <property type="entry name" value="AA_TRANSFER_CLASS_5"/>
    <property type="match status" value="1"/>
</dbReference>
<reference evidence="12 13" key="1">
    <citation type="submission" date="2017-10" db="EMBL/GenBank/DDBJ databases">
        <authorList>
            <person name="Banno H."/>
            <person name="Chua N.-H."/>
        </authorList>
    </citation>
    <scope>NUCLEOTIDE SEQUENCE [LARGE SCALE GENOMIC DNA]</scope>
    <source>
        <strain evidence="12">Vibrio tapetis CECT4600</strain>
    </source>
</reference>
<dbReference type="OrthoDB" id="9808002at2"/>
<evidence type="ECO:0000259" key="11">
    <source>
        <dbReference type="Pfam" id="PF00266"/>
    </source>
</evidence>
<evidence type="ECO:0000313" key="12">
    <source>
        <dbReference type="EMBL" id="SON49812.1"/>
    </source>
</evidence>
<dbReference type="Proteomes" id="UP000235828">
    <property type="component" value="Chromosome A"/>
</dbReference>
<evidence type="ECO:0000256" key="2">
    <source>
        <dbReference type="ARBA" id="ARBA00010447"/>
    </source>
</evidence>
<organism evidence="12 13">
    <name type="scientific">Vibrio tapetis subsp. tapetis</name>
    <dbReference type="NCBI Taxonomy" id="1671868"/>
    <lineage>
        <taxon>Bacteria</taxon>
        <taxon>Pseudomonadati</taxon>
        <taxon>Pseudomonadota</taxon>
        <taxon>Gammaproteobacteria</taxon>
        <taxon>Vibrionales</taxon>
        <taxon>Vibrionaceae</taxon>
        <taxon>Vibrio</taxon>
    </lineage>
</organism>
<dbReference type="PIRSF" id="PIRSF005572">
    <property type="entry name" value="NifS"/>
    <property type="match status" value="1"/>
</dbReference>
<dbReference type="CDD" id="cd06453">
    <property type="entry name" value="SufS_like"/>
    <property type="match status" value="1"/>
</dbReference>
<dbReference type="InterPro" id="IPR015421">
    <property type="entry name" value="PyrdxlP-dep_Trfase_major"/>
</dbReference>
<keyword evidence="4" id="KW-0963">Cytoplasm</keyword>
<evidence type="ECO:0000256" key="10">
    <source>
        <dbReference type="RuleBase" id="RU004506"/>
    </source>
</evidence>
<keyword evidence="6 10" id="KW-0663">Pyridoxal phosphate</keyword>
<dbReference type="GO" id="GO:0031071">
    <property type="term" value="F:cysteine desulfurase activity"/>
    <property type="evidence" value="ECO:0007669"/>
    <property type="project" value="UniProtKB-UniRule"/>
</dbReference>
<gene>
    <name evidence="12" type="primary">sufS</name>
    <name evidence="12" type="ORF">VTAP4600_A1833</name>
</gene>
<sequence>MSELKAAMLSECREQFPTLKQCVNDKPLVYLDSAASAQTPQSVIDRMTHFYQHEYATVHRGVHQLSAVATENMENVRDQVQQFLGAERREEIVFTKGTTEAINLIANSFVKPRLKRSLTPHQNQIIVTEMEHHANLVPWQMLAEEFDVEIKVWPMTETGELNIDDLLPLLCESTILLACTHVSNVLGCVNDIASITQTAHRYGVPVLVDGAQAVMHQKVDVSALGCDFYVFSAHKLYGPTGIGALFAKHEHLLNMSPWEGGGAMISQVSLPRGTRYNSAPWCFEAGTPNIAAILGLGAAIDFMESITLDAIQEHETELMDYALAQLARVEGVVIYGKSKFRTGVIAFNLTPHHAYDVGLFLDKYGIAIRTGHHCAMPLLQRLDQTAVCRASLGCYSSKADVDSLVTGLKRITTLLG</sequence>
<dbReference type="InterPro" id="IPR016454">
    <property type="entry name" value="Cysteine_dSase"/>
</dbReference>
<comment type="function">
    <text evidence="10">Catalyzes the removal of elemental sulfur and selenium atoms from L-cysteine, L-cystine, L-selenocysteine, and L-selenocystine to produce L-alanine.</text>
</comment>
<protein>
    <recommendedName>
        <fullName evidence="3 10">Cysteine desulfurase</fullName>
        <ecNumber evidence="3 10">2.8.1.7</ecNumber>
    </recommendedName>
</protein>
<proteinExistence type="inferred from homology"/>
<evidence type="ECO:0000256" key="3">
    <source>
        <dbReference type="ARBA" id="ARBA00012239"/>
    </source>
</evidence>
<dbReference type="GO" id="GO:0016829">
    <property type="term" value="F:lyase activity"/>
    <property type="evidence" value="ECO:0007669"/>
    <property type="project" value="UniProtKB-KW"/>
</dbReference>
<evidence type="ECO:0000256" key="7">
    <source>
        <dbReference type="ARBA" id="ARBA00023239"/>
    </source>
</evidence>
<accession>A0A2N8ZD39</accession>
<dbReference type="Gene3D" id="3.40.640.10">
    <property type="entry name" value="Type I PLP-dependent aspartate aminotransferase-like (Major domain)"/>
    <property type="match status" value="1"/>
</dbReference>